<feature type="compositionally biased region" description="Low complexity" evidence="1">
    <location>
        <begin position="540"/>
        <end position="552"/>
    </location>
</feature>
<feature type="compositionally biased region" description="Polar residues" evidence="1">
    <location>
        <begin position="276"/>
        <end position="291"/>
    </location>
</feature>
<feature type="compositionally biased region" description="Basic and acidic residues" evidence="1">
    <location>
        <begin position="459"/>
        <end position="468"/>
    </location>
</feature>
<dbReference type="Proteomes" id="UP000305067">
    <property type="component" value="Unassembled WGS sequence"/>
</dbReference>
<feature type="compositionally biased region" description="Low complexity" evidence="1">
    <location>
        <begin position="622"/>
        <end position="637"/>
    </location>
</feature>
<keyword evidence="3" id="KW-1185">Reference proteome</keyword>
<feature type="compositionally biased region" description="Acidic residues" evidence="1">
    <location>
        <begin position="366"/>
        <end position="380"/>
    </location>
</feature>
<feature type="compositionally biased region" description="Polar residues" evidence="1">
    <location>
        <begin position="644"/>
        <end position="667"/>
    </location>
</feature>
<feature type="region of interest" description="Disordered" evidence="1">
    <location>
        <begin position="1"/>
        <end position="710"/>
    </location>
</feature>
<name>A0A5C3QGB6_9AGAR</name>
<evidence type="ECO:0000313" key="3">
    <source>
        <dbReference type="Proteomes" id="UP000305067"/>
    </source>
</evidence>
<dbReference type="EMBL" id="ML178830">
    <property type="protein sequence ID" value="TFL00180.1"/>
    <property type="molecule type" value="Genomic_DNA"/>
</dbReference>
<feature type="compositionally biased region" description="Low complexity" evidence="1">
    <location>
        <begin position="249"/>
        <end position="266"/>
    </location>
</feature>
<proteinExistence type="predicted"/>
<feature type="compositionally biased region" description="Gly residues" evidence="1">
    <location>
        <begin position="607"/>
        <end position="621"/>
    </location>
</feature>
<feature type="compositionally biased region" description="Polar residues" evidence="1">
    <location>
        <begin position="33"/>
        <end position="61"/>
    </location>
</feature>
<protein>
    <submittedName>
        <fullName evidence="2">Uncharacterized protein</fullName>
    </submittedName>
</protein>
<sequence length="741" mass="80135">MVSGDVPITSFFSRKPTGNADSGSVKKRRARALSTTSSQSFDDSETASLASGSSTRKNVPNKNKRHKPPADAQPTARKTKATAPSSVLNAVASSSSTKRRKHMSSPIHEVKKEEQAEVIDLTDSPRRSARRRPRPNTPVPTSYSPSQPPPSSAVPSTSSTAPRPSRSTSPPTSPVDSPQVSRRPRRHQFKLPALPLSGRMATTMEDESPPGYHEYEDFVPSSQTQPLYTSPMRSNSTRSVAPMRDGSPEELVPSSQSQSQPLSFSPKRIRPISAPGTRQETQFVPSSQTQELEIFPGAVGPSRQRSEKPQSYSLDNSFVPSSQPTLDGVHDFDWNLPPRGNKPESSIGRSSRTHTQKRSNSHDRLQDDDDLYGDDDEYHDDEGPNERGPSSILQCQGAIRRCDSPEPISERDSPEPTTRNHINARNHSNTRNHTSTQNRTSTQDSDHGQTHPSSSLDRFQYDEHDRPETLLSDTQLDRPWTQASELDSPARFRTQRRDVDSPSRYRTQRPYAESPSRPRNTGRPGLTQRSPKTPRRSQRESSSSQRKPTSTSANPVASGSKPTPVGFKSGPADSGSETESEEEGERLIPVRGRLVAAGSASSVAGVGSAGGAGAGAGGGASPGAASSVGAASSSKAGPSHRVRQPSSPSRVENQHASTSSNARQDNTTADHDARQQALDSQDGSPGGQDDGHQGEGDDDDEEGGRGRVPICVPRQLRLWLVRGRVVGDVAGHREEFPGYVL</sequence>
<reference evidence="2 3" key="1">
    <citation type="journal article" date="2019" name="Nat. Ecol. Evol.">
        <title>Megaphylogeny resolves global patterns of mushroom evolution.</title>
        <authorList>
            <person name="Varga T."/>
            <person name="Krizsan K."/>
            <person name="Foldi C."/>
            <person name="Dima B."/>
            <person name="Sanchez-Garcia M."/>
            <person name="Sanchez-Ramirez S."/>
            <person name="Szollosi G.J."/>
            <person name="Szarkandi J.G."/>
            <person name="Papp V."/>
            <person name="Albert L."/>
            <person name="Andreopoulos W."/>
            <person name="Angelini C."/>
            <person name="Antonin V."/>
            <person name="Barry K.W."/>
            <person name="Bougher N.L."/>
            <person name="Buchanan P."/>
            <person name="Buyck B."/>
            <person name="Bense V."/>
            <person name="Catcheside P."/>
            <person name="Chovatia M."/>
            <person name="Cooper J."/>
            <person name="Damon W."/>
            <person name="Desjardin D."/>
            <person name="Finy P."/>
            <person name="Geml J."/>
            <person name="Haridas S."/>
            <person name="Hughes K."/>
            <person name="Justo A."/>
            <person name="Karasinski D."/>
            <person name="Kautmanova I."/>
            <person name="Kiss B."/>
            <person name="Kocsube S."/>
            <person name="Kotiranta H."/>
            <person name="LaButti K.M."/>
            <person name="Lechner B.E."/>
            <person name="Liimatainen K."/>
            <person name="Lipzen A."/>
            <person name="Lukacs Z."/>
            <person name="Mihaltcheva S."/>
            <person name="Morgado L.N."/>
            <person name="Niskanen T."/>
            <person name="Noordeloos M.E."/>
            <person name="Ohm R.A."/>
            <person name="Ortiz-Santana B."/>
            <person name="Ovrebo C."/>
            <person name="Racz N."/>
            <person name="Riley R."/>
            <person name="Savchenko A."/>
            <person name="Shiryaev A."/>
            <person name="Soop K."/>
            <person name="Spirin V."/>
            <person name="Szebenyi C."/>
            <person name="Tomsovsky M."/>
            <person name="Tulloss R.E."/>
            <person name="Uehling J."/>
            <person name="Grigoriev I.V."/>
            <person name="Vagvolgyi C."/>
            <person name="Papp T."/>
            <person name="Martin F.M."/>
            <person name="Miettinen O."/>
            <person name="Hibbett D.S."/>
            <person name="Nagy L.G."/>
        </authorList>
    </citation>
    <scope>NUCLEOTIDE SEQUENCE [LARGE SCALE GENOMIC DNA]</scope>
    <source>
        <strain evidence="2 3">CBS 309.79</strain>
    </source>
</reference>
<feature type="compositionally biased region" description="Polar residues" evidence="1">
    <location>
        <begin position="309"/>
        <end position="325"/>
    </location>
</feature>
<dbReference type="AlphaFoldDB" id="A0A5C3QGB6"/>
<feature type="compositionally biased region" description="Polar residues" evidence="1">
    <location>
        <begin position="431"/>
        <end position="443"/>
    </location>
</feature>
<evidence type="ECO:0000256" key="1">
    <source>
        <dbReference type="SAM" id="MobiDB-lite"/>
    </source>
</evidence>
<feature type="compositionally biased region" description="Low complexity" evidence="1">
    <location>
        <begin position="85"/>
        <end position="96"/>
    </location>
</feature>
<evidence type="ECO:0000313" key="2">
    <source>
        <dbReference type="EMBL" id="TFL00180.1"/>
    </source>
</evidence>
<accession>A0A5C3QGB6</accession>
<gene>
    <name evidence="2" type="ORF">BDV98DRAFT_570119</name>
</gene>
<feature type="non-terminal residue" evidence="2">
    <location>
        <position position="741"/>
    </location>
</feature>
<feature type="compositionally biased region" description="Basic and acidic residues" evidence="1">
    <location>
        <begin position="400"/>
        <end position="414"/>
    </location>
</feature>
<feature type="compositionally biased region" description="Polar residues" evidence="1">
    <location>
        <begin position="220"/>
        <end position="239"/>
    </location>
</feature>
<feature type="compositionally biased region" description="Low complexity" evidence="1">
    <location>
        <begin position="595"/>
        <end position="606"/>
    </location>
</feature>
<organism evidence="2 3">
    <name type="scientific">Pterulicium gracile</name>
    <dbReference type="NCBI Taxonomy" id="1884261"/>
    <lineage>
        <taxon>Eukaryota</taxon>
        <taxon>Fungi</taxon>
        <taxon>Dikarya</taxon>
        <taxon>Basidiomycota</taxon>
        <taxon>Agaricomycotina</taxon>
        <taxon>Agaricomycetes</taxon>
        <taxon>Agaricomycetidae</taxon>
        <taxon>Agaricales</taxon>
        <taxon>Pleurotineae</taxon>
        <taxon>Pterulaceae</taxon>
        <taxon>Pterulicium</taxon>
    </lineage>
</organism>
<feature type="compositionally biased region" description="Low complexity" evidence="1">
    <location>
        <begin position="153"/>
        <end position="181"/>
    </location>
</feature>